<keyword evidence="4 5" id="KW-0472">Membrane</keyword>
<evidence type="ECO:0000256" key="1">
    <source>
        <dbReference type="ARBA" id="ARBA00004141"/>
    </source>
</evidence>
<comment type="subcellular location">
    <subcellularLocation>
        <location evidence="1">Membrane</location>
        <topology evidence="1">Multi-pass membrane protein</topology>
    </subcellularLocation>
</comment>
<organism evidence="6 7">
    <name type="scientific">Tegillarca granosa</name>
    <name type="common">Malaysian cockle</name>
    <name type="synonym">Anadara granosa</name>
    <dbReference type="NCBI Taxonomy" id="220873"/>
    <lineage>
        <taxon>Eukaryota</taxon>
        <taxon>Metazoa</taxon>
        <taxon>Spiralia</taxon>
        <taxon>Lophotrochozoa</taxon>
        <taxon>Mollusca</taxon>
        <taxon>Bivalvia</taxon>
        <taxon>Autobranchia</taxon>
        <taxon>Pteriomorphia</taxon>
        <taxon>Arcoida</taxon>
        <taxon>Arcoidea</taxon>
        <taxon>Arcidae</taxon>
        <taxon>Tegillarca</taxon>
    </lineage>
</organism>
<name>A0ABQ9EY01_TEGGR</name>
<evidence type="ECO:0000256" key="2">
    <source>
        <dbReference type="ARBA" id="ARBA00022692"/>
    </source>
</evidence>
<dbReference type="EMBL" id="JARBDR010000640">
    <property type="protein sequence ID" value="KAJ8310044.1"/>
    <property type="molecule type" value="Genomic_DNA"/>
</dbReference>
<protein>
    <submittedName>
        <fullName evidence="6">Uncharacterized protein</fullName>
    </submittedName>
</protein>
<evidence type="ECO:0000313" key="6">
    <source>
        <dbReference type="EMBL" id="KAJ8310044.1"/>
    </source>
</evidence>
<keyword evidence="3 5" id="KW-1133">Transmembrane helix</keyword>
<accession>A0ABQ9EY01</accession>
<evidence type="ECO:0000313" key="7">
    <source>
        <dbReference type="Proteomes" id="UP001217089"/>
    </source>
</evidence>
<evidence type="ECO:0000256" key="4">
    <source>
        <dbReference type="ARBA" id="ARBA00023136"/>
    </source>
</evidence>
<keyword evidence="7" id="KW-1185">Reference proteome</keyword>
<gene>
    <name evidence="6" type="ORF">KUTeg_011909</name>
</gene>
<feature type="transmembrane region" description="Helical" evidence="5">
    <location>
        <begin position="105"/>
        <end position="123"/>
    </location>
</feature>
<proteinExistence type="predicted"/>
<feature type="transmembrane region" description="Helical" evidence="5">
    <location>
        <begin position="77"/>
        <end position="93"/>
    </location>
</feature>
<dbReference type="PANTHER" id="PTHR23112">
    <property type="entry name" value="G PROTEIN-COUPLED RECEPTOR 157-RELATED"/>
    <property type="match status" value="1"/>
</dbReference>
<dbReference type="Gene3D" id="1.20.1070.10">
    <property type="entry name" value="Rhodopsin 7-helix transmembrane proteins"/>
    <property type="match status" value="1"/>
</dbReference>
<keyword evidence="2 5" id="KW-0812">Transmembrane</keyword>
<evidence type="ECO:0000256" key="5">
    <source>
        <dbReference type="SAM" id="Phobius"/>
    </source>
</evidence>
<dbReference type="Proteomes" id="UP001217089">
    <property type="component" value="Unassembled WGS sequence"/>
</dbReference>
<evidence type="ECO:0000256" key="3">
    <source>
        <dbReference type="ARBA" id="ARBA00022989"/>
    </source>
</evidence>
<dbReference type="PANTHER" id="PTHR23112:SF43">
    <property type="entry name" value="CYCLIC AMP RECEPTOR-LIKE PROTEIN A"/>
    <property type="match status" value="1"/>
</dbReference>
<comment type="caution">
    <text evidence="6">The sequence shown here is derived from an EMBL/GenBank/DDBJ whole genome shotgun (WGS) entry which is preliminary data.</text>
</comment>
<reference evidence="6 7" key="1">
    <citation type="submission" date="2022-12" db="EMBL/GenBank/DDBJ databases">
        <title>Chromosome-level genome of Tegillarca granosa.</title>
        <authorList>
            <person name="Kim J."/>
        </authorList>
    </citation>
    <scope>NUCLEOTIDE SEQUENCE [LARGE SCALE GENOMIC DNA]</scope>
    <source>
        <strain evidence="6">Teg-2019</strain>
        <tissue evidence="6">Adductor muscle</tissue>
    </source>
</reference>
<sequence>MQNSSVSSCPLFPDNPHHCVSITAQNMPHKRIQLSIFLTLHTFSMANMKRTLRRKWKRIISSVSFIVIQQHKTAPDILIVILFLFMIAVIWLFKKYTAFAQRLILYLSIAALFDSISYLMGGLRPDGPMCDFQAWWLTFFDWCVLLWVSCITFNLFMNVVKNRVTDKYECWIASAWQGTYDPDIERRKIAFYNRFARNAPIQEYPSDPGARITDYEEPPE</sequence>
<feature type="transmembrane region" description="Helical" evidence="5">
    <location>
        <begin position="135"/>
        <end position="157"/>
    </location>
</feature>